<dbReference type="PROSITE" id="PS00410">
    <property type="entry name" value="G_DYNAMIN_1"/>
    <property type="match status" value="1"/>
</dbReference>
<comment type="subcellular location">
    <subcellularLocation>
        <location evidence="1">Cytoplasm</location>
    </subcellularLocation>
</comment>
<dbReference type="EC" id="3.6.5.5" evidence="2"/>
<feature type="compositionally biased region" description="Low complexity" evidence="13">
    <location>
        <begin position="736"/>
        <end position="750"/>
    </location>
</feature>
<dbReference type="PROSITE" id="PS51718">
    <property type="entry name" value="G_DYNAMIN_2"/>
    <property type="match status" value="1"/>
</dbReference>
<dbReference type="InterPro" id="IPR022812">
    <property type="entry name" value="Dynamin"/>
</dbReference>
<dbReference type="SMART" id="SM00053">
    <property type="entry name" value="DYNc"/>
    <property type="match status" value="1"/>
</dbReference>
<evidence type="ECO:0000256" key="11">
    <source>
        <dbReference type="ARBA" id="ARBA00031810"/>
    </source>
</evidence>
<dbReference type="Proteomes" id="UP000007635">
    <property type="component" value="Chromosome XIII"/>
</dbReference>
<dbReference type="AlphaFoldDB" id="G3P9E3"/>
<dbReference type="SUPFAM" id="SSF50729">
    <property type="entry name" value="PH domain-like"/>
    <property type="match status" value="1"/>
</dbReference>
<dbReference type="GO" id="GO:0016185">
    <property type="term" value="P:synaptic vesicle budding from presynaptic endocytic zone membrane"/>
    <property type="evidence" value="ECO:0007669"/>
    <property type="project" value="TreeGrafter"/>
</dbReference>
<proteinExistence type="inferred from homology"/>
<keyword evidence="6" id="KW-0493">Microtubule</keyword>
<keyword evidence="9 12" id="KW-0342">GTP-binding</keyword>
<dbReference type="GO" id="GO:0005525">
    <property type="term" value="F:GTP binding"/>
    <property type="evidence" value="ECO:0007669"/>
    <property type="project" value="UniProtKB-KW"/>
</dbReference>
<dbReference type="eggNOG" id="KOG0446">
    <property type="taxonomic scope" value="Eukaryota"/>
</dbReference>
<evidence type="ECO:0000256" key="10">
    <source>
        <dbReference type="ARBA" id="ARBA00023175"/>
    </source>
</evidence>
<dbReference type="GO" id="GO:0098793">
    <property type="term" value="C:presynapse"/>
    <property type="evidence" value="ECO:0007669"/>
    <property type="project" value="GOC"/>
</dbReference>
<evidence type="ECO:0000256" key="2">
    <source>
        <dbReference type="ARBA" id="ARBA00011980"/>
    </source>
</evidence>
<dbReference type="Gene3D" id="1.20.120.1240">
    <property type="entry name" value="Dynamin, middle domain"/>
    <property type="match status" value="1"/>
</dbReference>
<dbReference type="InterPro" id="IPR011993">
    <property type="entry name" value="PH-like_dom_sf"/>
</dbReference>
<dbReference type="InterPro" id="IPR003130">
    <property type="entry name" value="GED"/>
</dbReference>
<reference evidence="16 17" key="1">
    <citation type="journal article" date="2021" name="G3 (Bethesda)">
        <title>Improved contiguity of the threespine stickleback genome using long-read sequencing.</title>
        <authorList>
            <person name="Nath S."/>
            <person name="Shaw D.E."/>
            <person name="White M.A."/>
        </authorList>
    </citation>
    <scope>NUCLEOTIDE SEQUENCE [LARGE SCALE GENOMIC DNA]</scope>
    <source>
        <strain evidence="16 17">Lake Benthic</strain>
    </source>
</reference>
<dbReference type="Pfam" id="PF00350">
    <property type="entry name" value="Dynamin_N"/>
    <property type="match status" value="1"/>
</dbReference>
<name>G3P9E3_GASAC</name>
<dbReference type="GO" id="GO:0008017">
    <property type="term" value="F:microtubule binding"/>
    <property type="evidence" value="ECO:0007669"/>
    <property type="project" value="TreeGrafter"/>
</dbReference>
<evidence type="ECO:0000313" key="17">
    <source>
        <dbReference type="Proteomes" id="UP000007635"/>
    </source>
</evidence>
<dbReference type="GO" id="GO:0005737">
    <property type="term" value="C:cytoplasm"/>
    <property type="evidence" value="ECO:0007669"/>
    <property type="project" value="UniProtKB-SubCell"/>
</dbReference>
<dbReference type="PROSITE" id="PS51388">
    <property type="entry name" value="GED"/>
    <property type="match status" value="1"/>
</dbReference>
<dbReference type="GeneTree" id="ENSGT00940000155214"/>
<dbReference type="Gene3D" id="3.40.50.300">
    <property type="entry name" value="P-loop containing nucleotide triphosphate hydrolases"/>
    <property type="match status" value="1"/>
</dbReference>
<dbReference type="InterPro" id="IPR000375">
    <property type="entry name" value="Dynamin_stalk"/>
</dbReference>
<dbReference type="InterPro" id="IPR020850">
    <property type="entry name" value="GED_dom"/>
</dbReference>
<dbReference type="GO" id="GO:0005886">
    <property type="term" value="C:plasma membrane"/>
    <property type="evidence" value="ECO:0007669"/>
    <property type="project" value="TreeGrafter"/>
</dbReference>
<protein>
    <recommendedName>
        <fullName evidence="3">Interferon-induced GTP-binding protein Mx</fullName>
        <ecNumber evidence="2">3.6.5.5</ecNumber>
    </recommendedName>
    <alternativeName>
        <fullName evidence="11">Interferon-inducible Mx protein</fullName>
    </alternativeName>
</protein>
<dbReference type="FunFam" id="3.40.50.300:FF:000045">
    <property type="entry name" value="dynamin-1 isoform X2"/>
    <property type="match status" value="1"/>
</dbReference>
<organism evidence="16 17">
    <name type="scientific">Gasterosteus aculeatus aculeatus</name>
    <name type="common">three-spined stickleback</name>
    <dbReference type="NCBI Taxonomy" id="481459"/>
    <lineage>
        <taxon>Eukaryota</taxon>
        <taxon>Metazoa</taxon>
        <taxon>Chordata</taxon>
        <taxon>Craniata</taxon>
        <taxon>Vertebrata</taxon>
        <taxon>Euteleostomi</taxon>
        <taxon>Actinopterygii</taxon>
        <taxon>Neopterygii</taxon>
        <taxon>Teleostei</taxon>
        <taxon>Neoteleostei</taxon>
        <taxon>Acanthomorphata</taxon>
        <taxon>Eupercaria</taxon>
        <taxon>Perciformes</taxon>
        <taxon>Cottioidei</taxon>
        <taxon>Gasterosteales</taxon>
        <taxon>Gasterosteidae</taxon>
        <taxon>Gasterosteus</taxon>
    </lineage>
</organism>
<keyword evidence="7 12" id="KW-0547">Nucleotide-binding</keyword>
<dbReference type="InterPro" id="IPR030381">
    <property type="entry name" value="G_DYNAMIN_dom"/>
</dbReference>
<dbReference type="PRINTS" id="PR00195">
    <property type="entry name" value="DYNAMIN"/>
</dbReference>
<dbReference type="PANTHER" id="PTHR11566">
    <property type="entry name" value="DYNAMIN"/>
    <property type="match status" value="1"/>
</dbReference>
<keyword evidence="5" id="KW-0254">Endocytosis</keyword>
<evidence type="ECO:0000256" key="5">
    <source>
        <dbReference type="ARBA" id="ARBA00022583"/>
    </source>
</evidence>
<keyword evidence="17" id="KW-1185">Reference proteome</keyword>
<dbReference type="PANTHER" id="PTHR11566:SF32">
    <property type="entry name" value="DYNAMIN-1"/>
    <property type="match status" value="1"/>
</dbReference>
<sequence>MGNRGMEDLIPLVNKLQDAFSSIGQNSSLDLPQIAVVGGQSAGKSSVLENFVGKDFLPRGSGIVTRRPLVLQLINCPTEYAEFLHCKGKKFIDFDEVRQEIEAETDRITGQNKGISPVPINLRVYSPNVLNLTLVDLPGMTKVPVGDQPADIENQIREMLMQFVTKDNCLLLAVSPANSDLANSDALKIAKEVDPQGLRTIGVITKLDLMDEGTDARDILENKLLPLRRGYIGVVNRSQKDIDGRKDITAALQAERKFFLSHPSYRHLADRMGTAFLQKILNQQLTNHIRDTLPALRSKLQSQLLSIEKEVEEYKNFRPDDPGRKTKALLQMVQQFAVDFEKRIEGSGDQVETYELSGGAKINRIFHERFPFEIVKLESDEKTLRKEISYAIKNIHGIRTGLFTPDMAFETIVKRLIAQIKEPCQKCVDMVINELVNTVRQCTQKLAQFPMLREEMERIVTQHIRDRESRTKGQVMLLIDIELAYMNTNHEDFIGFANAQQKSSQMNKKKAAGNQVIRKGWLTINNISIMKGGAKEYWFVLTAETLSWRGQEVHAPLWDTLKLKDIEESFMSQFSSVELASESLEEVDSWKASFLRAGVYPERTVVEVEEARGDGQIHSLDPQLERQVEIVRNLVDSYLSIIHRTVRDLIPKTIMHLMVNNTKEFIHSDLLAQLYSCGDQNTLMEESQEQAQHRDEMLKMYHALREGLHIIGDISTSTITTTMPPPVDDSWLQVTGMPSGRRSPMSSPVPQRRAPPGTPRQGGRSASGPPSRPAMSPDPGTPSIPSRPNRAPPPGVPRYQHTH</sequence>
<evidence type="ECO:0000256" key="8">
    <source>
        <dbReference type="ARBA" id="ARBA00022801"/>
    </source>
</evidence>
<accession>G3P9E3</accession>
<dbReference type="InterPro" id="IPR027417">
    <property type="entry name" value="P-loop_NTPase"/>
</dbReference>
<evidence type="ECO:0000256" key="1">
    <source>
        <dbReference type="ARBA" id="ARBA00004496"/>
    </source>
</evidence>
<dbReference type="OMA" id="NCPTEYG"/>
<feature type="domain" description="GED" evidence="14">
    <location>
        <begin position="628"/>
        <end position="719"/>
    </location>
</feature>
<dbReference type="STRING" id="69293.ENSGACP00000014217"/>
<dbReference type="FunFam" id="1.20.120.1240:FF:000014">
    <property type="entry name" value="Dynamin 2b"/>
    <property type="match status" value="1"/>
</dbReference>
<evidence type="ECO:0000256" key="6">
    <source>
        <dbReference type="ARBA" id="ARBA00022701"/>
    </source>
</evidence>
<evidence type="ECO:0000313" key="16">
    <source>
        <dbReference type="Ensembl" id="ENSGACP00000014217.2"/>
    </source>
</evidence>
<dbReference type="Gene3D" id="2.30.29.30">
    <property type="entry name" value="Pleckstrin-homology domain (PH domain)/Phosphotyrosine-binding domain (PTB)"/>
    <property type="match status" value="1"/>
</dbReference>
<dbReference type="InterPro" id="IPR019762">
    <property type="entry name" value="Dynamin_GTPase_CS"/>
</dbReference>
<dbReference type="InParanoid" id="G3P9E3"/>
<dbReference type="Bgee" id="ENSGACG00000010735">
    <property type="expression patterns" value="Expressed in diencephalon and 2 other cell types or tissues"/>
</dbReference>
<dbReference type="SUPFAM" id="SSF52540">
    <property type="entry name" value="P-loop containing nucleoside triphosphate hydrolases"/>
    <property type="match status" value="1"/>
</dbReference>
<dbReference type="GO" id="GO:0005874">
    <property type="term" value="C:microtubule"/>
    <property type="evidence" value="ECO:0007669"/>
    <property type="project" value="UniProtKB-KW"/>
</dbReference>
<dbReference type="Ensembl" id="ENSGACT00000014242.2">
    <property type="protein sequence ID" value="ENSGACP00000014217.2"/>
    <property type="gene ID" value="ENSGACG00000010735.2"/>
</dbReference>
<keyword evidence="4" id="KW-0963">Cytoplasm</keyword>
<keyword evidence="10" id="KW-0505">Motor protein</keyword>
<evidence type="ECO:0000256" key="4">
    <source>
        <dbReference type="ARBA" id="ARBA00022490"/>
    </source>
</evidence>
<evidence type="ECO:0000256" key="9">
    <source>
        <dbReference type="ARBA" id="ARBA00023134"/>
    </source>
</evidence>
<evidence type="ECO:0000256" key="3">
    <source>
        <dbReference type="ARBA" id="ARBA00015210"/>
    </source>
</evidence>
<evidence type="ECO:0000256" key="7">
    <source>
        <dbReference type="ARBA" id="ARBA00022741"/>
    </source>
</evidence>
<keyword evidence="8" id="KW-0378">Hydrolase</keyword>
<dbReference type="Pfam" id="PF02212">
    <property type="entry name" value="GED"/>
    <property type="match status" value="1"/>
</dbReference>
<reference evidence="16" key="3">
    <citation type="submission" date="2025-09" db="UniProtKB">
        <authorList>
            <consortium name="Ensembl"/>
        </authorList>
    </citation>
    <scope>IDENTIFICATION</scope>
</reference>
<dbReference type="InterPro" id="IPR045063">
    <property type="entry name" value="Dynamin_N"/>
</dbReference>
<dbReference type="Pfam" id="PF01031">
    <property type="entry name" value="Dynamin_M"/>
    <property type="match status" value="1"/>
</dbReference>
<dbReference type="CDD" id="cd08771">
    <property type="entry name" value="DLP_1"/>
    <property type="match status" value="1"/>
</dbReference>
<evidence type="ECO:0000256" key="13">
    <source>
        <dbReference type="SAM" id="MobiDB-lite"/>
    </source>
</evidence>
<dbReference type="GO" id="GO:0031623">
    <property type="term" value="P:receptor internalization"/>
    <property type="evidence" value="ECO:0007669"/>
    <property type="project" value="TreeGrafter"/>
</dbReference>
<evidence type="ECO:0000259" key="15">
    <source>
        <dbReference type="PROSITE" id="PS51718"/>
    </source>
</evidence>
<feature type="domain" description="Dynamin-type G" evidence="15">
    <location>
        <begin position="28"/>
        <end position="294"/>
    </location>
</feature>
<comment type="similarity">
    <text evidence="12">Belongs to the TRAFAC class dynamin-like GTPase superfamily. Dynamin/Fzo/YdjA family.</text>
</comment>
<dbReference type="GO" id="GO:0003924">
    <property type="term" value="F:GTPase activity"/>
    <property type="evidence" value="ECO:0007669"/>
    <property type="project" value="InterPro"/>
</dbReference>
<feature type="region of interest" description="Disordered" evidence="13">
    <location>
        <begin position="719"/>
        <end position="803"/>
    </location>
</feature>
<dbReference type="SMART" id="SM00302">
    <property type="entry name" value="GED"/>
    <property type="match status" value="1"/>
</dbReference>
<reference evidence="16" key="2">
    <citation type="submission" date="2025-08" db="UniProtKB">
        <authorList>
            <consortium name="Ensembl"/>
        </authorList>
    </citation>
    <scope>IDENTIFICATION</scope>
</reference>
<dbReference type="InterPro" id="IPR001401">
    <property type="entry name" value="Dynamin_GTPase"/>
</dbReference>
<evidence type="ECO:0000256" key="12">
    <source>
        <dbReference type="RuleBase" id="RU003932"/>
    </source>
</evidence>
<evidence type="ECO:0000259" key="14">
    <source>
        <dbReference type="PROSITE" id="PS51388"/>
    </source>
</evidence>